<dbReference type="InterPro" id="IPR009081">
    <property type="entry name" value="PP-bd_ACP"/>
</dbReference>
<name>A0ABP8ZPE6_9ACTN</name>
<evidence type="ECO:0000259" key="1">
    <source>
        <dbReference type="PROSITE" id="PS50075"/>
    </source>
</evidence>
<evidence type="ECO:0000313" key="2">
    <source>
        <dbReference type="EMBL" id="GAA4760823.1"/>
    </source>
</evidence>
<keyword evidence="3" id="KW-1185">Reference proteome</keyword>
<dbReference type="Pfam" id="PF00550">
    <property type="entry name" value="PP-binding"/>
    <property type="match status" value="1"/>
</dbReference>
<dbReference type="SUPFAM" id="SSF47336">
    <property type="entry name" value="ACP-like"/>
    <property type="match status" value="1"/>
</dbReference>
<proteinExistence type="predicted"/>
<organism evidence="2 3">
    <name type="scientific">Nocardioides endophyticus</name>
    <dbReference type="NCBI Taxonomy" id="1353775"/>
    <lineage>
        <taxon>Bacteria</taxon>
        <taxon>Bacillati</taxon>
        <taxon>Actinomycetota</taxon>
        <taxon>Actinomycetes</taxon>
        <taxon>Propionibacteriales</taxon>
        <taxon>Nocardioidaceae</taxon>
        <taxon>Nocardioides</taxon>
    </lineage>
</organism>
<gene>
    <name evidence="2" type="ORF">GCM10023350_53930</name>
</gene>
<dbReference type="Proteomes" id="UP001499882">
    <property type="component" value="Unassembled WGS sequence"/>
</dbReference>
<accession>A0ABP8ZPE6</accession>
<protein>
    <recommendedName>
        <fullName evidence="1">Carrier domain-containing protein</fullName>
    </recommendedName>
</protein>
<dbReference type="EMBL" id="BAABKN010000043">
    <property type="protein sequence ID" value="GAA4760823.1"/>
    <property type="molecule type" value="Genomic_DNA"/>
</dbReference>
<dbReference type="InterPro" id="IPR036736">
    <property type="entry name" value="ACP-like_sf"/>
</dbReference>
<sequence length="89" mass="9455">METIDTTVTDLIDVVVTTLGIEERRADLSAGTELLGGIPELDSLALVELVVVIEERFGIAIDDSEFTGEVFETLGSLAAFVTAKQQNAA</sequence>
<reference evidence="3" key="1">
    <citation type="journal article" date="2019" name="Int. J. Syst. Evol. Microbiol.">
        <title>The Global Catalogue of Microorganisms (GCM) 10K type strain sequencing project: providing services to taxonomists for standard genome sequencing and annotation.</title>
        <authorList>
            <consortium name="The Broad Institute Genomics Platform"/>
            <consortium name="The Broad Institute Genome Sequencing Center for Infectious Disease"/>
            <person name="Wu L."/>
            <person name="Ma J."/>
        </authorList>
    </citation>
    <scope>NUCLEOTIDE SEQUENCE [LARGE SCALE GENOMIC DNA]</scope>
    <source>
        <strain evidence="3">JCM 18532</strain>
    </source>
</reference>
<dbReference type="PROSITE" id="PS50075">
    <property type="entry name" value="CARRIER"/>
    <property type="match status" value="1"/>
</dbReference>
<dbReference type="RefSeq" id="WP_345530267.1">
    <property type="nucleotide sequence ID" value="NZ_BAABKN010000043.1"/>
</dbReference>
<dbReference type="Gene3D" id="1.10.1200.10">
    <property type="entry name" value="ACP-like"/>
    <property type="match status" value="1"/>
</dbReference>
<feature type="domain" description="Carrier" evidence="1">
    <location>
        <begin position="5"/>
        <end position="85"/>
    </location>
</feature>
<evidence type="ECO:0000313" key="3">
    <source>
        <dbReference type="Proteomes" id="UP001499882"/>
    </source>
</evidence>
<comment type="caution">
    <text evidence="2">The sequence shown here is derived from an EMBL/GenBank/DDBJ whole genome shotgun (WGS) entry which is preliminary data.</text>
</comment>